<dbReference type="STRING" id="29540.C481_10057"/>
<dbReference type="eggNOG" id="arCOG04053">
    <property type="taxonomic scope" value="Archaea"/>
</dbReference>
<dbReference type="Gene3D" id="3.60.20.40">
    <property type="match status" value="1"/>
</dbReference>
<dbReference type="AlphaFoldDB" id="M0AT12"/>
<dbReference type="PATRIC" id="fig|29540.5.peg.2048"/>
<dbReference type="EMBL" id="AOIO01000023">
    <property type="protein sequence ID" value="ELZ01856.1"/>
    <property type="molecule type" value="Genomic_DNA"/>
</dbReference>
<keyword evidence="2" id="KW-1185">Reference proteome</keyword>
<comment type="caution">
    <text evidence="1">The sequence shown here is derived from an EMBL/GenBank/DDBJ whole genome shotgun (WGS) entry which is preliminary data.</text>
</comment>
<reference evidence="1 2" key="1">
    <citation type="journal article" date="2014" name="PLoS Genet.">
        <title>Phylogenetically driven sequencing of extremely halophilic archaea reveals strategies for static and dynamic osmo-response.</title>
        <authorList>
            <person name="Becker E.A."/>
            <person name="Seitzer P.M."/>
            <person name="Tritt A."/>
            <person name="Larsen D."/>
            <person name="Krusor M."/>
            <person name="Yao A.I."/>
            <person name="Wu D."/>
            <person name="Madern D."/>
            <person name="Eisen J.A."/>
            <person name="Darling A.E."/>
            <person name="Facciotti M.T."/>
        </authorList>
    </citation>
    <scope>NUCLEOTIDE SEQUENCE [LARGE SCALE GENOMIC DNA]</scope>
    <source>
        <strain evidence="1 2">DSM 12278</strain>
    </source>
</reference>
<dbReference type="PRINTS" id="PR01210">
    <property type="entry name" value="GGTRANSPTASE"/>
</dbReference>
<gene>
    <name evidence="1" type="ORF">C481_10057</name>
</gene>
<dbReference type="GO" id="GO:0016740">
    <property type="term" value="F:transferase activity"/>
    <property type="evidence" value="ECO:0007669"/>
    <property type="project" value="UniProtKB-KW"/>
</dbReference>
<proteinExistence type="predicted"/>
<dbReference type="InterPro" id="IPR052896">
    <property type="entry name" value="GGT-like_enzyme"/>
</dbReference>
<dbReference type="PANTHER" id="PTHR43881">
    <property type="entry name" value="GAMMA-GLUTAMYLTRANSPEPTIDASE (AFU_ORTHOLOGUE AFUA_4G13580)"/>
    <property type="match status" value="1"/>
</dbReference>
<dbReference type="Gene3D" id="1.10.246.130">
    <property type="match status" value="1"/>
</dbReference>
<dbReference type="Proteomes" id="UP000011554">
    <property type="component" value="Unassembled WGS sequence"/>
</dbReference>
<evidence type="ECO:0000313" key="1">
    <source>
        <dbReference type="EMBL" id="ELZ01856.1"/>
    </source>
</evidence>
<dbReference type="RefSeq" id="WP_006109046.1">
    <property type="nucleotide sequence ID" value="NZ_AOIO01000023.1"/>
</dbReference>
<accession>M0AT12</accession>
<sequence length="561" mass="59144">MVIVTTVNDQIDLDRFDSRRSTAYATGGMVATSQPLAAQAGVSILKDGGNAFDAAVATAAALNVVEPTSTGLGGDVFALYRTADGEVGAMRSCGGAPAGATIETVTEALETTAEPGRYYPESRGYAVDGGADATDLGMPFLGPHAVTVPGTARGWEATVREFGRRSLADVLEPAIHYALEGYPVSPVIARHWDGAEELFTDEHARDAFLFDGESPEPGQIVTLPELGASLQQIADRGADAFYEGAIADAIVGEVRDAGGAMTHADLASFEPEFVEPVRTTYNGATVYELPPNNQGLVALEALNIAEEIGAGEYAYDSPERIHAFAEATKLAFVDGHHYITDPAYETVPPLASNSYARERARAIGETAVREPPVGVPNAPAEDADTVLLTVGDEAGNLVSYINSRFAGFGSGLVAGDTGIALQNRGASFSLDPDHPNRLEPGKRPFHTLVPAIAELGPDDWLAFGVMGGYMQPQGHVQVLSNLLDYEMAPQAALDAPRWRHREDGTLGVEERLPAQTSLARRGHDVRVLPPVMFGGAQLVRRTGETLAGATEPRKDGVAIGV</sequence>
<dbReference type="InterPro" id="IPR043137">
    <property type="entry name" value="GGT_ssub_C"/>
</dbReference>
<name>M0AT12_NATA1</name>
<dbReference type="InterPro" id="IPR043138">
    <property type="entry name" value="GGT_lsub"/>
</dbReference>
<dbReference type="SUPFAM" id="SSF56235">
    <property type="entry name" value="N-terminal nucleophile aminohydrolases (Ntn hydrolases)"/>
    <property type="match status" value="1"/>
</dbReference>
<dbReference type="Pfam" id="PF01019">
    <property type="entry name" value="G_glu_transpept"/>
    <property type="match status" value="1"/>
</dbReference>
<dbReference type="InterPro" id="IPR029055">
    <property type="entry name" value="Ntn_hydrolases_N"/>
</dbReference>
<keyword evidence="1" id="KW-0808">Transferase</keyword>
<evidence type="ECO:0000313" key="2">
    <source>
        <dbReference type="Proteomes" id="UP000011554"/>
    </source>
</evidence>
<protein>
    <submittedName>
        <fullName evidence="1">Gamma-glutamyltransferase</fullName>
    </submittedName>
</protein>
<organism evidence="1 2">
    <name type="scientific">Natrialba asiatica (strain ATCC 700177 / DSM 12278 / JCM 9576 / FERM P-10747 / NBRC 102637 / 172P1)</name>
    <dbReference type="NCBI Taxonomy" id="29540"/>
    <lineage>
        <taxon>Archaea</taxon>
        <taxon>Methanobacteriati</taxon>
        <taxon>Methanobacteriota</taxon>
        <taxon>Stenosarchaea group</taxon>
        <taxon>Halobacteria</taxon>
        <taxon>Halobacteriales</taxon>
        <taxon>Natrialbaceae</taxon>
        <taxon>Natrialba</taxon>
    </lineage>
</organism>
<dbReference type="PANTHER" id="PTHR43881:SF1">
    <property type="entry name" value="GAMMA-GLUTAMYLTRANSPEPTIDASE (AFU_ORTHOLOGUE AFUA_4G13580)"/>
    <property type="match status" value="1"/>
</dbReference>